<feature type="non-terminal residue" evidence="1">
    <location>
        <position position="86"/>
    </location>
</feature>
<name>A0A0B7AV58_9EUPU</name>
<proteinExistence type="predicted"/>
<gene>
    <name evidence="1" type="primary">ORF139606</name>
</gene>
<evidence type="ECO:0000313" key="1">
    <source>
        <dbReference type="EMBL" id="CEK83896.1"/>
    </source>
</evidence>
<dbReference type="EMBL" id="HACG01037031">
    <property type="protein sequence ID" value="CEK83896.1"/>
    <property type="molecule type" value="Transcribed_RNA"/>
</dbReference>
<reference evidence="1" key="1">
    <citation type="submission" date="2014-12" db="EMBL/GenBank/DDBJ databases">
        <title>Insight into the proteome of Arion vulgaris.</title>
        <authorList>
            <person name="Aradska J."/>
            <person name="Bulat T."/>
            <person name="Smidak R."/>
            <person name="Sarate P."/>
            <person name="Gangsoo J."/>
            <person name="Sialana F."/>
            <person name="Bilban M."/>
            <person name="Lubec G."/>
        </authorList>
    </citation>
    <scope>NUCLEOTIDE SEQUENCE</scope>
    <source>
        <tissue evidence="1">Skin</tissue>
    </source>
</reference>
<sequence>MMIHFELELPVWCPGPQGKHRIVTLEPTKQVVYGVFEERETNDRLIHRFSAFWLRSKCSVQHLVTVRSLHKRCNLLLCRLAGDSQR</sequence>
<organism evidence="1">
    <name type="scientific">Arion vulgaris</name>
    <dbReference type="NCBI Taxonomy" id="1028688"/>
    <lineage>
        <taxon>Eukaryota</taxon>
        <taxon>Metazoa</taxon>
        <taxon>Spiralia</taxon>
        <taxon>Lophotrochozoa</taxon>
        <taxon>Mollusca</taxon>
        <taxon>Gastropoda</taxon>
        <taxon>Heterobranchia</taxon>
        <taxon>Euthyneura</taxon>
        <taxon>Panpulmonata</taxon>
        <taxon>Eupulmonata</taxon>
        <taxon>Stylommatophora</taxon>
        <taxon>Helicina</taxon>
        <taxon>Arionoidea</taxon>
        <taxon>Arionidae</taxon>
        <taxon>Arion</taxon>
    </lineage>
</organism>
<protein>
    <submittedName>
        <fullName evidence="1">Uncharacterized protein</fullName>
    </submittedName>
</protein>
<accession>A0A0B7AV58</accession>
<dbReference type="AlphaFoldDB" id="A0A0B7AV58"/>